<dbReference type="Gene3D" id="1.10.8.60">
    <property type="match status" value="1"/>
</dbReference>
<gene>
    <name evidence="10" type="ORF">HOP12_03220</name>
</gene>
<dbReference type="GO" id="GO:0000160">
    <property type="term" value="P:phosphorelay signal transduction system"/>
    <property type="evidence" value="ECO:0007669"/>
    <property type="project" value="InterPro"/>
</dbReference>
<dbReference type="Gene3D" id="3.40.50.2300">
    <property type="match status" value="1"/>
</dbReference>
<protein>
    <submittedName>
        <fullName evidence="10">Sigma-54-dependent Fis family transcriptional regulator</fullName>
    </submittedName>
</protein>
<dbReference type="GO" id="GO:0043565">
    <property type="term" value="F:sequence-specific DNA binding"/>
    <property type="evidence" value="ECO:0007669"/>
    <property type="project" value="InterPro"/>
</dbReference>
<dbReference type="EMBL" id="JABFRW010000031">
    <property type="protein sequence ID" value="NOT33160.1"/>
    <property type="molecule type" value="Genomic_DNA"/>
</dbReference>
<evidence type="ECO:0000256" key="3">
    <source>
        <dbReference type="ARBA" id="ARBA00023015"/>
    </source>
</evidence>
<dbReference type="Pfam" id="PF00072">
    <property type="entry name" value="Response_reg"/>
    <property type="match status" value="1"/>
</dbReference>
<dbReference type="Proteomes" id="UP000580839">
    <property type="component" value="Unassembled WGS sequence"/>
</dbReference>
<dbReference type="InterPro" id="IPR027417">
    <property type="entry name" value="P-loop_NTPase"/>
</dbReference>
<dbReference type="Pfam" id="PF00158">
    <property type="entry name" value="Sigma54_activat"/>
    <property type="match status" value="1"/>
</dbReference>
<keyword evidence="4" id="KW-0238">DNA-binding</keyword>
<feature type="domain" description="Sigma-54 factor interaction" evidence="8">
    <location>
        <begin position="143"/>
        <end position="371"/>
    </location>
</feature>
<keyword evidence="2" id="KW-0067">ATP-binding</keyword>
<dbReference type="PRINTS" id="PR01590">
    <property type="entry name" value="HTHFIS"/>
</dbReference>
<dbReference type="Gene3D" id="1.10.10.60">
    <property type="entry name" value="Homeodomain-like"/>
    <property type="match status" value="1"/>
</dbReference>
<dbReference type="InterPro" id="IPR002078">
    <property type="entry name" value="Sigma_54_int"/>
</dbReference>
<dbReference type="GO" id="GO:0006355">
    <property type="term" value="P:regulation of DNA-templated transcription"/>
    <property type="evidence" value="ECO:0007669"/>
    <property type="project" value="InterPro"/>
</dbReference>
<feature type="modified residue" description="4-aspartylphosphate" evidence="6">
    <location>
        <position position="54"/>
    </location>
</feature>
<keyword evidence="5" id="KW-0804">Transcription</keyword>
<feature type="region of interest" description="Disordered" evidence="7">
    <location>
        <begin position="454"/>
        <end position="473"/>
    </location>
</feature>
<dbReference type="SMART" id="SM00382">
    <property type="entry name" value="AAA"/>
    <property type="match status" value="1"/>
</dbReference>
<keyword evidence="3" id="KW-0805">Transcription regulation</keyword>
<evidence type="ECO:0000313" key="10">
    <source>
        <dbReference type="EMBL" id="NOT33160.1"/>
    </source>
</evidence>
<accession>A0A849SP39</accession>
<dbReference type="InterPro" id="IPR011006">
    <property type="entry name" value="CheY-like_superfamily"/>
</dbReference>
<dbReference type="InterPro" id="IPR009057">
    <property type="entry name" value="Homeodomain-like_sf"/>
</dbReference>
<organism evidence="10 11">
    <name type="scientific">Eiseniibacteriota bacterium</name>
    <dbReference type="NCBI Taxonomy" id="2212470"/>
    <lineage>
        <taxon>Bacteria</taxon>
        <taxon>Candidatus Eiseniibacteriota</taxon>
    </lineage>
</organism>
<dbReference type="InterPro" id="IPR001789">
    <property type="entry name" value="Sig_transdc_resp-reg_receiver"/>
</dbReference>
<sequence>MAPVSVLIVDDDEEFRSSLALLLNREGHSIREAGSLEDAKRLLAESTPDVVLVDLGLPDGDGASLLKDEAVAAQSELVVITGNASVPSAIEALRHGATDYLVKPVERSRLRAIFANVTRTRELKTEIRGLKHELRDLGRFGRLVGHSPAMQRVFDLIDRVTRTNASVLITGESGTGKEVVAETIHRMGSRKAARFLAVNCGAIAPSLMESELFGHQKGSFTSADRERRGHFEEANGGTLFLDEVTEMPIELQVKLLRVLETGTITRVGSSEVIPVDVRVIAATNQDPLEAIKARALREDLYYRLNVFPIQLPPLRDRGEDLVMLANQFLAEATERHGVECRWSSEATERLTNYAWPGNVRELRNAVERAVILSDGVIRPESLPASAPIDRHATHGPTLEVRVGASIEEVERRLIFATLDQLKGDKRRAAKILGVSLKTLYNRLNAYELADPRGHGESAAAGNGTSGQLAAESA</sequence>
<evidence type="ECO:0000313" key="11">
    <source>
        <dbReference type="Proteomes" id="UP000580839"/>
    </source>
</evidence>
<dbReference type="PROSITE" id="PS00675">
    <property type="entry name" value="SIGMA54_INTERACT_1"/>
    <property type="match status" value="1"/>
</dbReference>
<evidence type="ECO:0000259" key="8">
    <source>
        <dbReference type="PROSITE" id="PS50045"/>
    </source>
</evidence>
<evidence type="ECO:0000256" key="4">
    <source>
        <dbReference type="ARBA" id="ARBA00023125"/>
    </source>
</evidence>
<dbReference type="SUPFAM" id="SSF52172">
    <property type="entry name" value="CheY-like"/>
    <property type="match status" value="1"/>
</dbReference>
<dbReference type="CDD" id="cd00009">
    <property type="entry name" value="AAA"/>
    <property type="match status" value="1"/>
</dbReference>
<evidence type="ECO:0000256" key="2">
    <source>
        <dbReference type="ARBA" id="ARBA00022840"/>
    </source>
</evidence>
<dbReference type="PROSITE" id="PS00688">
    <property type="entry name" value="SIGMA54_INTERACT_3"/>
    <property type="match status" value="1"/>
</dbReference>
<proteinExistence type="predicted"/>
<name>A0A849SP39_UNCEI</name>
<dbReference type="SUPFAM" id="SSF46689">
    <property type="entry name" value="Homeodomain-like"/>
    <property type="match status" value="1"/>
</dbReference>
<dbReference type="InterPro" id="IPR002197">
    <property type="entry name" value="HTH_Fis"/>
</dbReference>
<dbReference type="GO" id="GO:0005524">
    <property type="term" value="F:ATP binding"/>
    <property type="evidence" value="ECO:0007669"/>
    <property type="project" value="UniProtKB-KW"/>
</dbReference>
<dbReference type="Pfam" id="PF02954">
    <property type="entry name" value="HTH_8"/>
    <property type="match status" value="1"/>
</dbReference>
<keyword evidence="6" id="KW-0597">Phosphoprotein</keyword>
<dbReference type="InterPro" id="IPR025944">
    <property type="entry name" value="Sigma_54_int_dom_CS"/>
</dbReference>
<dbReference type="SUPFAM" id="SSF52540">
    <property type="entry name" value="P-loop containing nucleoside triphosphate hydrolases"/>
    <property type="match status" value="1"/>
</dbReference>
<comment type="caution">
    <text evidence="10">The sequence shown here is derived from an EMBL/GenBank/DDBJ whole genome shotgun (WGS) entry which is preliminary data.</text>
</comment>
<dbReference type="PANTHER" id="PTHR32071">
    <property type="entry name" value="TRANSCRIPTIONAL REGULATORY PROTEIN"/>
    <property type="match status" value="1"/>
</dbReference>
<dbReference type="PROSITE" id="PS50110">
    <property type="entry name" value="RESPONSE_REGULATORY"/>
    <property type="match status" value="1"/>
</dbReference>
<evidence type="ECO:0000256" key="5">
    <source>
        <dbReference type="ARBA" id="ARBA00023163"/>
    </source>
</evidence>
<feature type="domain" description="Response regulatory" evidence="9">
    <location>
        <begin position="5"/>
        <end position="118"/>
    </location>
</feature>
<reference evidence="10 11" key="1">
    <citation type="submission" date="2020-04" db="EMBL/GenBank/DDBJ databases">
        <title>Metagenomic profiling of ammonia- and methane-oxidizing microorganisms in a Dutch drinking water treatment plant.</title>
        <authorList>
            <person name="Poghosyan L."/>
            <person name="Leucker S."/>
        </authorList>
    </citation>
    <scope>NUCLEOTIDE SEQUENCE [LARGE SCALE GENOMIC DNA]</scope>
    <source>
        <strain evidence="10">S-RSF-IL-03</strain>
    </source>
</reference>
<dbReference type="AlphaFoldDB" id="A0A849SP39"/>
<dbReference type="InterPro" id="IPR058031">
    <property type="entry name" value="AAA_lid_NorR"/>
</dbReference>
<evidence type="ECO:0000256" key="6">
    <source>
        <dbReference type="PROSITE-ProRule" id="PRU00169"/>
    </source>
</evidence>
<keyword evidence="1" id="KW-0547">Nucleotide-binding</keyword>
<evidence type="ECO:0000259" key="9">
    <source>
        <dbReference type="PROSITE" id="PS50110"/>
    </source>
</evidence>
<dbReference type="Pfam" id="PF25601">
    <property type="entry name" value="AAA_lid_14"/>
    <property type="match status" value="1"/>
</dbReference>
<dbReference type="SMART" id="SM00448">
    <property type="entry name" value="REC"/>
    <property type="match status" value="1"/>
</dbReference>
<dbReference type="PROSITE" id="PS50045">
    <property type="entry name" value="SIGMA54_INTERACT_4"/>
    <property type="match status" value="1"/>
</dbReference>
<dbReference type="FunFam" id="3.40.50.300:FF:000006">
    <property type="entry name" value="DNA-binding transcriptional regulator NtrC"/>
    <property type="match status" value="1"/>
</dbReference>
<dbReference type="InterPro" id="IPR025662">
    <property type="entry name" value="Sigma_54_int_dom_ATP-bd_1"/>
</dbReference>
<evidence type="ECO:0000256" key="7">
    <source>
        <dbReference type="SAM" id="MobiDB-lite"/>
    </source>
</evidence>
<evidence type="ECO:0000256" key="1">
    <source>
        <dbReference type="ARBA" id="ARBA00022741"/>
    </source>
</evidence>
<dbReference type="InterPro" id="IPR025943">
    <property type="entry name" value="Sigma_54_int_dom_ATP-bd_2"/>
</dbReference>
<dbReference type="PROSITE" id="PS00676">
    <property type="entry name" value="SIGMA54_INTERACT_2"/>
    <property type="match status" value="1"/>
</dbReference>
<dbReference type="Gene3D" id="3.40.50.300">
    <property type="entry name" value="P-loop containing nucleotide triphosphate hydrolases"/>
    <property type="match status" value="1"/>
</dbReference>
<dbReference type="InterPro" id="IPR003593">
    <property type="entry name" value="AAA+_ATPase"/>
</dbReference>